<keyword evidence="1" id="KW-0732">Signal</keyword>
<protein>
    <submittedName>
        <fullName evidence="2">Uncharacterized protein</fullName>
    </submittedName>
</protein>
<dbReference type="AlphaFoldDB" id="A0A8I3WPT0"/>
<reference evidence="2" key="2">
    <citation type="submission" date="2025-08" db="UniProtKB">
        <authorList>
            <consortium name="Ensembl"/>
        </authorList>
    </citation>
    <scope>IDENTIFICATION</scope>
</reference>
<sequence length="42" mass="4649">MCWASSVFMLFSPLVSCDCDLYGALVIINGFFGPFLPELCKL</sequence>
<proteinExistence type="predicted"/>
<dbReference type="Proteomes" id="UP000008225">
    <property type="component" value="Chromosome 4"/>
</dbReference>
<evidence type="ECO:0000313" key="3">
    <source>
        <dbReference type="Proteomes" id="UP000008225"/>
    </source>
</evidence>
<feature type="chain" id="PRO_5035182117" evidence="1">
    <location>
        <begin position="18"/>
        <end position="42"/>
    </location>
</feature>
<organism evidence="2 3">
    <name type="scientific">Callithrix jacchus</name>
    <name type="common">White-tufted-ear marmoset</name>
    <name type="synonym">Simia Jacchus</name>
    <dbReference type="NCBI Taxonomy" id="9483"/>
    <lineage>
        <taxon>Eukaryota</taxon>
        <taxon>Metazoa</taxon>
        <taxon>Chordata</taxon>
        <taxon>Craniata</taxon>
        <taxon>Vertebrata</taxon>
        <taxon>Euteleostomi</taxon>
        <taxon>Mammalia</taxon>
        <taxon>Eutheria</taxon>
        <taxon>Euarchontoglires</taxon>
        <taxon>Primates</taxon>
        <taxon>Haplorrhini</taxon>
        <taxon>Platyrrhini</taxon>
        <taxon>Cebidae</taxon>
        <taxon>Callitrichinae</taxon>
        <taxon>Callithrix</taxon>
        <taxon>Callithrix</taxon>
    </lineage>
</organism>
<reference evidence="2 3" key="1">
    <citation type="submission" date="2009-03" db="EMBL/GenBank/DDBJ databases">
        <authorList>
            <person name="Warren W."/>
            <person name="Ye L."/>
            <person name="Minx P."/>
            <person name="Worley K."/>
            <person name="Gibbs R."/>
            <person name="Wilson R.K."/>
        </authorList>
    </citation>
    <scope>NUCLEOTIDE SEQUENCE [LARGE SCALE GENOMIC DNA]</scope>
</reference>
<evidence type="ECO:0000313" key="2">
    <source>
        <dbReference type="Ensembl" id="ENSCJAP00000091801.1"/>
    </source>
</evidence>
<feature type="signal peptide" evidence="1">
    <location>
        <begin position="1"/>
        <end position="17"/>
    </location>
</feature>
<reference evidence="2" key="3">
    <citation type="submission" date="2025-09" db="UniProtKB">
        <authorList>
            <consortium name="Ensembl"/>
        </authorList>
    </citation>
    <scope>IDENTIFICATION</scope>
</reference>
<evidence type="ECO:0000256" key="1">
    <source>
        <dbReference type="SAM" id="SignalP"/>
    </source>
</evidence>
<keyword evidence="3" id="KW-1185">Reference proteome</keyword>
<dbReference type="GeneTree" id="ENSGT01100000267029"/>
<accession>A0A8I3WPT0</accession>
<dbReference type="Ensembl" id="ENSCJAT00000143971.1">
    <property type="protein sequence ID" value="ENSCJAP00000091801.1"/>
    <property type="gene ID" value="ENSCJAG00000084697.1"/>
</dbReference>
<name>A0A8I3WPT0_CALJA</name>